<dbReference type="RefSeq" id="WP_151579339.1">
    <property type="nucleotide sequence ID" value="NZ_CP182503.1"/>
</dbReference>
<protein>
    <submittedName>
        <fullName evidence="6">LysR family transcriptional regulator</fullName>
    </submittedName>
</protein>
<dbReference type="PANTHER" id="PTHR30346:SF29">
    <property type="entry name" value="LYSR SUBSTRATE-BINDING"/>
    <property type="match status" value="1"/>
</dbReference>
<sequence>MEIHQLTILRELGALGSVTAVAEALHVSPSAVSQHLAALQRQFATPLTRREGRVLTLTDAGVELARAGAGVIDAMAAAQSAVEEFEDRTGGTVTLSSFHSAGQAVFGPLLRELGTGRPDSPDLRLADEDVAQSDFPALTAQYDLVLAHRMEHSPPWPGADLHVVHLAREPLDVALPAAHPLARRRTLRPRDVIGERWVTSRVGYSPDDVLTAVAALASRPAEVVHRVNDYGAVAALVAAGSGIGLLPRYTSPHPYDDVVLRPLHGLSTSRTIDVLARPETLRRRSVQVVVRALRVVMERLVASTG</sequence>
<accession>A0A7J5E159</accession>
<comment type="caution">
    <text evidence="6">The sequence shown here is derived from an EMBL/GenBank/DDBJ whole genome shotgun (WGS) entry which is preliminary data.</text>
</comment>
<dbReference type="Pfam" id="PF03466">
    <property type="entry name" value="LysR_substrate"/>
    <property type="match status" value="1"/>
</dbReference>
<dbReference type="PROSITE" id="PS50931">
    <property type="entry name" value="HTH_LYSR"/>
    <property type="match status" value="1"/>
</dbReference>
<dbReference type="GO" id="GO:0032993">
    <property type="term" value="C:protein-DNA complex"/>
    <property type="evidence" value="ECO:0007669"/>
    <property type="project" value="TreeGrafter"/>
</dbReference>
<evidence type="ECO:0000256" key="2">
    <source>
        <dbReference type="ARBA" id="ARBA00023015"/>
    </source>
</evidence>
<feature type="domain" description="HTH lysR-type" evidence="5">
    <location>
        <begin position="1"/>
        <end position="58"/>
    </location>
</feature>
<proteinExistence type="inferred from homology"/>
<dbReference type="Gene3D" id="3.40.190.10">
    <property type="entry name" value="Periplasmic binding protein-like II"/>
    <property type="match status" value="2"/>
</dbReference>
<dbReference type="GO" id="GO:0003677">
    <property type="term" value="F:DNA binding"/>
    <property type="evidence" value="ECO:0007669"/>
    <property type="project" value="UniProtKB-KW"/>
</dbReference>
<dbReference type="AlphaFoldDB" id="A0A7J5E159"/>
<dbReference type="InterPro" id="IPR036390">
    <property type="entry name" value="WH_DNA-bd_sf"/>
</dbReference>
<dbReference type="Gene3D" id="1.10.10.10">
    <property type="entry name" value="Winged helix-like DNA-binding domain superfamily/Winged helix DNA-binding domain"/>
    <property type="match status" value="1"/>
</dbReference>
<dbReference type="SUPFAM" id="SSF46785">
    <property type="entry name" value="Winged helix' DNA-binding domain"/>
    <property type="match status" value="1"/>
</dbReference>
<evidence type="ECO:0000256" key="4">
    <source>
        <dbReference type="ARBA" id="ARBA00023163"/>
    </source>
</evidence>
<evidence type="ECO:0000259" key="5">
    <source>
        <dbReference type="PROSITE" id="PS50931"/>
    </source>
</evidence>
<dbReference type="SUPFAM" id="SSF53850">
    <property type="entry name" value="Periplasmic binding protein-like II"/>
    <property type="match status" value="1"/>
</dbReference>
<dbReference type="PANTHER" id="PTHR30346">
    <property type="entry name" value="TRANSCRIPTIONAL DUAL REGULATOR HCAR-RELATED"/>
    <property type="match status" value="1"/>
</dbReference>
<keyword evidence="3" id="KW-0238">DNA-binding</keyword>
<keyword evidence="2" id="KW-0805">Transcription regulation</keyword>
<reference evidence="6 7" key="1">
    <citation type="submission" date="2019-09" db="EMBL/GenBank/DDBJ databases">
        <title>Pimelobacter sp. isolated from Paulinella.</title>
        <authorList>
            <person name="Jeong S.E."/>
        </authorList>
    </citation>
    <scope>NUCLEOTIDE SEQUENCE [LARGE SCALE GENOMIC DNA]</scope>
    <source>
        <strain evidence="6 7">Pch-N</strain>
    </source>
</reference>
<dbReference type="InterPro" id="IPR005119">
    <property type="entry name" value="LysR_subst-bd"/>
</dbReference>
<evidence type="ECO:0000313" key="7">
    <source>
        <dbReference type="Proteomes" id="UP000449906"/>
    </source>
</evidence>
<dbReference type="InterPro" id="IPR000847">
    <property type="entry name" value="LysR_HTH_N"/>
</dbReference>
<dbReference type="Proteomes" id="UP000449906">
    <property type="component" value="Unassembled WGS sequence"/>
</dbReference>
<dbReference type="Pfam" id="PF00126">
    <property type="entry name" value="HTH_1"/>
    <property type="match status" value="1"/>
</dbReference>
<gene>
    <name evidence="6" type="ORF">F9L07_08755</name>
</gene>
<dbReference type="InterPro" id="IPR036388">
    <property type="entry name" value="WH-like_DNA-bd_sf"/>
</dbReference>
<evidence type="ECO:0000256" key="3">
    <source>
        <dbReference type="ARBA" id="ARBA00023125"/>
    </source>
</evidence>
<dbReference type="EMBL" id="WBVM01000001">
    <property type="protein sequence ID" value="KAB2811918.1"/>
    <property type="molecule type" value="Genomic_DNA"/>
</dbReference>
<keyword evidence="4" id="KW-0804">Transcription</keyword>
<evidence type="ECO:0000313" key="6">
    <source>
        <dbReference type="EMBL" id="KAB2811918.1"/>
    </source>
</evidence>
<dbReference type="GO" id="GO:0003700">
    <property type="term" value="F:DNA-binding transcription factor activity"/>
    <property type="evidence" value="ECO:0007669"/>
    <property type="project" value="InterPro"/>
</dbReference>
<comment type="similarity">
    <text evidence="1">Belongs to the LysR transcriptional regulatory family.</text>
</comment>
<organism evidence="6 7">
    <name type="scientific">Nocardioides simplex</name>
    <name type="common">Arthrobacter simplex</name>
    <dbReference type="NCBI Taxonomy" id="2045"/>
    <lineage>
        <taxon>Bacteria</taxon>
        <taxon>Bacillati</taxon>
        <taxon>Actinomycetota</taxon>
        <taxon>Actinomycetes</taxon>
        <taxon>Propionibacteriales</taxon>
        <taxon>Nocardioidaceae</taxon>
        <taxon>Pimelobacter</taxon>
    </lineage>
</organism>
<evidence type="ECO:0000256" key="1">
    <source>
        <dbReference type="ARBA" id="ARBA00009437"/>
    </source>
</evidence>
<name>A0A7J5E159_NOCSI</name>